<evidence type="ECO:0000256" key="3">
    <source>
        <dbReference type="ARBA" id="ARBA00022729"/>
    </source>
</evidence>
<dbReference type="Proteomes" id="UP000596427">
    <property type="component" value="Chromosome"/>
</dbReference>
<keyword evidence="2" id="KW-0813">Transport</keyword>
<dbReference type="Gene3D" id="3.40.190.10">
    <property type="entry name" value="Periplasmic binding protein-like II"/>
    <property type="match status" value="2"/>
</dbReference>
<dbReference type="InterPro" id="IPR006059">
    <property type="entry name" value="SBP"/>
</dbReference>
<gene>
    <name evidence="6" type="ORF">EZH22_03575</name>
</gene>
<dbReference type="EMBL" id="CP063362">
    <property type="protein sequence ID" value="QRG07493.1"/>
    <property type="molecule type" value="Genomic_DNA"/>
</dbReference>
<evidence type="ECO:0000313" key="6">
    <source>
        <dbReference type="EMBL" id="QRG07493.1"/>
    </source>
</evidence>
<name>A0A974SKG1_9HYPH</name>
<comment type="subcellular location">
    <subcellularLocation>
        <location evidence="1">Periplasm</location>
    </subcellularLocation>
</comment>
<dbReference type="KEGG" id="xdi:EZH22_03575"/>
<dbReference type="GO" id="GO:0042597">
    <property type="term" value="C:periplasmic space"/>
    <property type="evidence" value="ECO:0007669"/>
    <property type="project" value="UniProtKB-SubCell"/>
</dbReference>
<dbReference type="SUPFAM" id="SSF53850">
    <property type="entry name" value="Periplasmic binding protein-like II"/>
    <property type="match status" value="1"/>
</dbReference>
<reference evidence="6 7" key="1">
    <citation type="submission" date="2020-10" db="EMBL/GenBank/DDBJ databases">
        <title>Degradation of 1,4-Dioxane by Xanthobacter sp. YN2, via a Novel Group-2 Soluble Di-Iron Monooxygenase.</title>
        <authorList>
            <person name="Ma F."/>
            <person name="Wang Y."/>
            <person name="Yang J."/>
            <person name="Guo H."/>
            <person name="Su D."/>
            <person name="Yu L."/>
        </authorList>
    </citation>
    <scope>NUCLEOTIDE SEQUENCE [LARGE SCALE GENOMIC DNA]</scope>
    <source>
        <strain evidence="6 7">YN2</strain>
    </source>
</reference>
<keyword evidence="3 5" id="KW-0732">Signal</keyword>
<evidence type="ECO:0000256" key="2">
    <source>
        <dbReference type="ARBA" id="ARBA00022448"/>
    </source>
</evidence>
<dbReference type="CDD" id="cd13589">
    <property type="entry name" value="PBP2_polyamine_RpCGA009"/>
    <property type="match status" value="1"/>
</dbReference>
<sequence>MKGKLLALGVALAALAAGSASVPASAAEKLVVSTWGGSFRDLIAETIAKKFTADTGVEVEYITGGTIDRLNKAKLAKGSPESDITFTTAHVGWLYATDGLFEELDLSKVPNSARLVPQAKVSPYHIGAWAYVYTIGYRPDLTPKTITFSSWADLWNPELKGMLAAPDFDPSHIIAVSALLAGGSPADWQKGEQKLLALKPNFKAFYTNDANSQQLIATGETPVQIMLSMNAYYMIGQGVPIKLVIPKEGGVLGIDTMAIMKGSKKQELAQKFINTALDPEVQGQIAELKKGSPTVLGAKVSAETAKLPGVFTTAEQWEKETIIIDHKLRAEKTAEWRKWFSENMIAK</sequence>
<proteinExistence type="predicted"/>
<dbReference type="RefSeq" id="WP_203194409.1">
    <property type="nucleotide sequence ID" value="NZ_CP063362.1"/>
</dbReference>
<organism evidence="6 7">
    <name type="scientific">Xanthobacter dioxanivorans</name>
    <dbReference type="NCBI Taxonomy" id="2528964"/>
    <lineage>
        <taxon>Bacteria</taxon>
        <taxon>Pseudomonadati</taxon>
        <taxon>Pseudomonadota</taxon>
        <taxon>Alphaproteobacteria</taxon>
        <taxon>Hyphomicrobiales</taxon>
        <taxon>Xanthobacteraceae</taxon>
        <taxon>Xanthobacter</taxon>
    </lineage>
</organism>
<dbReference type="GO" id="GO:0015846">
    <property type="term" value="P:polyamine transport"/>
    <property type="evidence" value="ECO:0007669"/>
    <property type="project" value="InterPro"/>
</dbReference>
<dbReference type="InterPro" id="IPR001188">
    <property type="entry name" value="Sperm_putr-bd"/>
</dbReference>
<evidence type="ECO:0000313" key="7">
    <source>
        <dbReference type="Proteomes" id="UP000596427"/>
    </source>
</evidence>
<keyword evidence="7" id="KW-1185">Reference proteome</keyword>
<evidence type="ECO:0000256" key="5">
    <source>
        <dbReference type="SAM" id="SignalP"/>
    </source>
</evidence>
<feature type="chain" id="PRO_5036730911" evidence="5">
    <location>
        <begin position="27"/>
        <end position="347"/>
    </location>
</feature>
<dbReference type="GO" id="GO:0019808">
    <property type="term" value="F:polyamine binding"/>
    <property type="evidence" value="ECO:0007669"/>
    <property type="project" value="InterPro"/>
</dbReference>
<dbReference type="PANTHER" id="PTHR30222">
    <property type="entry name" value="SPERMIDINE/PUTRESCINE-BINDING PERIPLASMIC PROTEIN"/>
    <property type="match status" value="1"/>
</dbReference>
<evidence type="ECO:0000256" key="1">
    <source>
        <dbReference type="ARBA" id="ARBA00004418"/>
    </source>
</evidence>
<keyword evidence="4" id="KW-0574">Periplasm</keyword>
<dbReference type="PANTHER" id="PTHR30222:SF17">
    <property type="entry name" value="SPERMIDINE_PUTRESCINE-BINDING PERIPLASMIC PROTEIN"/>
    <property type="match status" value="1"/>
</dbReference>
<protein>
    <submittedName>
        <fullName evidence="6">ABC transporter substrate-binding protein</fullName>
    </submittedName>
</protein>
<feature type="signal peptide" evidence="5">
    <location>
        <begin position="1"/>
        <end position="26"/>
    </location>
</feature>
<accession>A0A974SKG1</accession>
<dbReference type="AlphaFoldDB" id="A0A974SKG1"/>
<dbReference type="Pfam" id="PF13416">
    <property type="entry name" value="SBP_bac_8"/>
    <property type="match status" value="1"/>
</dbReference>
<evidence type="ECO:0000256" key="4">
    <source>
        <dbReference type="ARBA" id="ARBA00022764"/>
    </source>
</evidence>
<dbReference type="PRINTS" id="PR00909">
    <property type="entry name" value="SPERMDNBNDNG"/>
</dbReference>